<sequence length="363" mass="36167">MGPRQLGALLEAHADPEGAWASVVAGRAAADPAVASVLGRNPSARAARWAVQARTVEPHELLARHRAAGVTLLTPWHPAWPARLVDDPEPPAMLCTRGDPAALAGPACAMVGTRSCSGEGRRIAHDIGRDLADAGVAVVSGLALGIDGAAHRGALTAGPGAGGTVGVVAGGVDVTYPPSHAALFDDVAAAGALVSEAPLGTPPERWRFPARNRIIAALADVVVVVESHDRGGSMHTVDAAIERGRTVGAVPGPVRSPASAGTNALLADQALVVRDAQDVLVALGLGHAALIRSAAGAPRSGPAPEGADAAVLEAVGFAPTTTDDVVAAAGVGLAALTSLHRLTAAGLVDPGPGTWSRRGDPGR</sequence>
<dbReference type="InterPro" id="IPR057666">
    <property type="entry name" value="DrpA_SLOG"/>
</dbReference>
<accession>A0A6J4IKA3</accession>
<gene>
    <name evidence="3" type="ORF">AVDCRST_MAG76-2485</name>
</gene>
<organism evidence="3">
    <name type="scientific">uncultured Acidimicrobiales bacterium</name>
    <dbReference type="NCBI Taxonomy" id="310071"/>
    <lineage>
        <taxon>Bacteria</taxon>
        <taxon>Bacillati</taxon>
        <taxon>Actinomycetota</taxon>
        <taxon>Acidimicrobiia</taxon>
        <taxon>Acidimicrobiales</taxon>
        <taxon>environmental samples</taxon>
    </lineage>
</organism>
<dbReference type="AlphaFoldDB" id="A0A6J4IKA3"/>
<reference evidence="3" key="1">
    <citation type="submission" date="2020-02" db="EMBL/GenBank/DDBJ databases">
        <authorList>
            <person name="Meier V. D."/>
        </authorList>
    </citation>
    <scope>NUCLEOTIDE SEQUENCE</scope>
    <source>
        <strain evidence="3">AVDCRST_MAG76</strain>
    </source>
</reference>
<dbReference type="SUPFAM" id="SSF102405">
    <property type="entry name" value="MCP/YpsA-like"/>
    <property type="match status" value="1"/>
</dbReference>
<name>A0A6J4IKA3_9ACTN</name>
<evidence type="ECO:0000256" key="1">
    <source>
        <dbReference type="ARBA" id="ARBA00006525"/>
    </source>
</evidence>
<feature type="domain" description="Smf/DprA SLOG" evidence="2">
    <location>
        <begin position="72"/>
        <end position="282"/>
    </location>
</feature>
<comment type="similarity">
    <text evidence="1">Belongs to the DprA/Smf family.</text>
</comment>
<evidence type="ECO:0000259" key="2">
    <source>
        <dbReference type="Pfam" id="PF02481"/>
    </source>
</evidence>
<evidence type="ECO:0000313" key="3">
    <source>
        <dbReference type="EMBL" id="CAA9254841.1"/>
    </source>
</evidence>
<dbReference type="PANTHER" id="PTHR43022">
    <property type="entry name" value="PROTEIN SMF"/>
    <property type="match status" value="1"/>
</dbReference>
<proteinExistence type="inferred from homology"/>
<dbReference type="Gene3D" id="3.40.50.450">
    <property type="match status" value="1"/>
</dbReference>
<dbReference type="EMBL" id="CADCSZ010000155">
    <property type="protein sequence ID" value="CAA9254841.1"/>
    <property type="molecule type" value="Genomic_DNA"/>
</dbReference>
<dbReference type="Pfam" id="PF02481">
    <property type="entry name" value="DNA_processg_A"/>
    <property type="match status" value="1"/>
</dbReference>
<protein>
    <submittedName>
        <fullName evidence="3">Rossmann fold nucleotide-binding protein Smf possibly involved in DNA uptake</fullName>
    </submittedName>
</protein>
<dbReference type="InterPro" id="IPR003488">
    <property type="entry name" value="DprA"/>
</dbReference>
<dbReference type="GO" id="GO:0009294">
    <property type="term" value="P:DNA-mediated transformation"/>
    <property type="evidence" value="ECO:0007669"/>
    <property type="project" value="InterPro"/>
</dbReference>
<dbReference type="PANTHER" id="PTHR43022:SF1">
    <property type="entry name" value="PROTEIN SMF"/>
    <property type="match status" value="1"/>
</dbReference>